<evidence type="ECO:0000313" key="3">
    <source>
        <dbReference type="EMBL" id="SME90441.1"/>
    </source>
</evidence>
<dbReference type="STRING" id="1519643.SAMN06295933_0381"/>
<feature type="domain" description="Glycoside hydrolase family 13 N-terminal" evidence="2">
    <location>
        <begin position="27"/>
        <end position="71"/>
    </location>
</feature>
<dbReference type="Pfam" id="PF02922">
    <property type="entry name" value="CBM_48"/>
    <property type="match status" value="1"/>
</dbReference>
<organism evidence="3 4">
    <name type="scientific">Desulfovibrio gilichinskyi</name>
    <dbReference type="NCBI Taxonomy" id="1519643"/>
    <lineage>
        <taxon>Bacteria</taxon>
        <taxon>Pseudomonadati</taxon>
        <taxon>Thermodesulfobacteriota</taxon>
        <taxon>Desulfovibrionia</taxon>
        <taxon>Desulfovibrionales</taxon>
        <taxon>Desulfovibrionaceae</taxon>
        <taxon>Desulfovibrio</taxon>
    </lineage>
</organism>
<dbReference type="OrthoDB" id="9811945at2"/>
<dbReference type="InterPro" id="IPR014756">
    <property type="entry name" value="Ig_E-set"/>
</dbReference>
<accession>A0A1X7C5Q1</accession>
<dbReference type="SUPFAM" id="SSF81296">
    <property type="entry name" value="E set domains"/>
    <property type="match status" value="1"/>
</dbReference>
<sequence>MAISKKFLKSKPVCKVRFEVPKTQIENGETIYLVGDFNDWDISSIPMKKLKSGNYAVTVDLEVGRDYKFRYLAGENIWFNDSEADGFESTPYGDGENSILSV</sequence>
<dbReference type="CDD" id="cd07184">
    <property type="entry name" value="E_set_Isoamylase_like_N"/>
    <property type="match status" value="1"/>
</dbReference>
<name>A0A1X7C5Q1_9BACT</name>
<dbReference type="Proteomes" id="UP000192906">
    <property type="component" value="Unassembled WGS sequence"/>
</dbReference>
<dbReference type="InterPro" id="IPR013783">
    <property type="entry name" value="Ig-like_fold"/>
</dbReference>
<dbReference type="Gene3D" id="2.60.40.10">
    <property type="entry name" value="Immunoglobulins"/>
    <property type="match status" value="1"/>
</dbReference>
<reference evidence="4" key="1">
    <citation type="submission" date="2017-04" db="EMBL/GenBank/DDBJ databases">
        <authorList>
            <person name="Varghese N."/>
            <person name="Submissions S."/>
        </authorList>
    </citation>
    <scope>NUCLEOTIDE SEQUENCE [LARGE SCALE GENOMIC DNA]</scope>
    <source>
        <strain evidence="4">K3S</strain>
    </source>
</reference>
<evidence type="ECO:0000259" key="2">
    <source>
        <dbReference type="Pfam" id="PF02922"/>
    </source>
</evidence>
<dbReference type="GO" id="GO:0005975">
    <property type="term" value="P:carbohydrate metabolic process"/>
    <property type="evidence" value="ECO:0007669"/>
    <property type="project" value="InterPro"/>
</dbReference>
<protein>
    <submittedName>
        <fullName evidence="3">Carbohydrate-binding module 48 (Isoamylase N-terminal domain)</fullName>
    </submittedName>
</protein>
<feature type="region of interest" description="Disordered" evidence="1">
    <location>
        <begin position="82"/>
        <end position="102"/>
    </location>
</feature>
<gene>
    <name evidence="3" type="ORF">SAMN06295933_0381</name>
</gene>
<proteinExistence type="predicted"/>
<dbReference type="GO" id="GO:0004553">
    <property type="term" value="F:hydrolase activity, hydrolyzing O-glycosyl compounds"/>
    <property type="evidence" value="ECO:0007669"/>
    <property type="project" value="InterPro"/>
</dbReference>
<dbReference type="RefSeq" id="WP_085099234.1">
    <property type="nucleotide sequence ID" value="NZ_FWZU01000001.1"/>
</dbReference>
<keyword evidence="4" id="KW-1185">Reference proteome</keyword>
<evidence type="ECO:0000313" key="4">
    <source>
        <dbReference type="Proteomes" id="UP000192906"/>
    </source>
</evidence>
<dbReference type="AlphaFoldDB" id="A0A1X7C5Q1"/>
<dbReference type="EMBL" id="FWZU01000001">
    <property type="protein sequence ID" value="SME90441.1"/>
    <property type="molecule type" value="Genomic_DNA"/>
</dbReference>
<evidence type="ECO:0000256" key="1">
    <source>
        <dbReference type="SAM" id="MobiDB-lite"/>
    </source>
</evidence>
<dbReference type="InterPro" id="IPR004193">
    <property type="entry name" value="Glyco_hydro_13_N"/>
</dbReference>